<feature type="compositionally biased region" description="Low complexity" evidence="12">
    <location>
        <begin position="225"/>
        <end position="239"/>
    </location>
</feature>
<comment type="subunit">
    <text evidence="9">Component of the transcription factor SL1/TIF-IB complex, composed of TBP and at least TAF1A, TAF1B, TAF1C and TAF1D. Interacts with UBTF.</text>
</comment>
<dbReference type="InterPro" id="IPR027976">
    <property type="entry name" value="TAF1D"/>
</dbReference>
<dbReference type="AlphaFoldDB" id="A0A8T2K0K6"/>
<feature type="compositionally biased region" description="Basic and acidic residues" evidence="12">
    <location>
        <begin position="70"/>
        <end position="79"/>
    </location>
</feature>
<gene>
    <name evidence="13" type="ORF">GDO86_002680</name>
</gene>
<sequence length="272" mass="31827">MSEQTNPAEGSDYDFIQSQELFSENDFDNLTNPTENQHGNQLNSCCSFDSDTSLFHTEDVHTPLRTRRQRVPDKLKVPSDIRSSSDSSDYEPPRKPSLKEIFECHFGKKNKNKKDKRKKYRTVTEKKSRKPSKTSRKIPTAYLQERRRRLRERAIKFPCTAPRNLQLNRYFAFEQSVFGGFLLYLEKLKFDRHLQNSLKVMDLGEDIEDETLETRRYGYLDDDGPISPISEHSESSNSNDGEQPNYDAKIVENGSFILNCNVPSKRKWNQRR</sequence>
<evidence type="ECO:0000256" key="6">
    <source>
        <dbReference type="ARBA" id="ARBA00023163"/>
    </source>
</evidence>
<evidence type="ECO:0000256" key="1">
    <source>
        <dbReference type="ARBA" id="ARBA00004123"/>
    </source>
</evidence>
<feature type="region of interest" description="Disordered" evidence="12">
    <location>
        <begin position="1"/>
        <end position="43"/>
    </location>
</feature>
<evidence type="ECO:0000256" key="12">
    <source>
        <dbReference type="SAM" id="MobiDB-lite"/>
    </source>
</evidence>
<dbReference type="EMBL" id="JAACNH010000002">
    <property type="protein sequence ID" value="KAG8450142.1"/>
    <property type="molecule type" value="Genomic_DNA"/>
</dbReference>
<reference evidence="13" key="1">
    <citation type="thesis" date="2020" institute="ProQuest LLC" country="789 East Eisenhower Parkway, Ann Arbor, MI, USA">
        <title>Comparative Genomics and Chromosome Evolution.</title>
        <authorList>
            <person name="Mudd A.B."/>
        </authorList>
    </citation>
    <scope>NUCLEOTIDE SEQUENCE</scope>
    <source>
        <strain evidence="13">Female2</strain>
        <tissue evidence="13">Blood</tissue>
    </source>
</reference>
<keyword evidence="5" id="KW-0238">DNA-binding</keyword>
<dbReference type="GO" id="GO:0005654">
    <property type="term" value="C:nucleoplasm"/>
    <property type="evidence" value="ECO:0007669"/>
    <property type="project" value="TreeGrafter"/>
</dbReference>
<dbReference type="PANTHER" id="PTHR14562:SF3">
    <property type="entry name" value="TATA BOX-BINDING PROTEIN-ASSOCIATED FACTOR RNA POLYMERASE I SUBUNIT D"/>
    <property type="match status" value="1"/>
</dbReference>
<evidence type="ECO:0000313" key="14">
    <source>
        <dbReference type="Proteomes" id="UP000812440"/>
    </source>
</evidence>
<evidence type="ECO:0000256" key="7">
    <source>
        <dbReference type="ARBA" id="ARBA00023242"/>
    </source>
</evidence>
<evidence type="ECO:0000256" key="2">
    <source>
        <dbReference type="ARBA" id="ARBA00018992"/>
    </source>
</evidence>
<dbReference type="OrthoDB" id="9950926at2759"/>
<evidence type="ECO:0000256" key="5">
    <source>
        <dbReference type="ARBA" id="ARBA00023125"/>
    </source>
</evidence>
<dbReference type="Proteomes" id="UP000812440">
    <property type="component" value="Chromosome 2"/>
</dbReference>
<dbReference type="GO" id="GO:0003677">
    <property type="term" value="F:DNA binding"/>
    <property type="evidence" value="ECO:0007669"/>
    <property type="project" value="UniProtKB-KW"/>
</dbReference>
<keyword evidence="14" id="KW-1185">Reference proteome</keyword>
<comment type="function">
    <text evidence="8">Component of the transcription factor SL1/TIF-IB complex, which is involved in the assembly of the PIC (preinitiation complex) during RNA polymerase I-dependent transcription. The rate of PIC formation probably is primarily dependent on the rate of association of SL1/TIF-IB with the rDNA promoter. SL1/TIF-IB is involved in stabilization of nucleolar transcription factor 1/UBTF on rDNA. Formation of SL1/TIF-IB excludes the association of TBP with TFIID subunits.</text>
</comment>
<keyword evidence="6" id="KW-0804">Transcription</keyword>
<feature type="region of interest" description="Disordered" evidence="12">
    <location>
        <begin position="110"/>
        <end position="137"/>
    </location>
</feature>
<accession>A0A8T2K0K6</accession>
<keyword evidence="4" id="KW-0805">Transcription regulation</keyword>
<feature type="region of interest" description="Disordered" evidence="12">
    <location>
        <begin position="57"/>
        <end position="95"/>
    </location>
</feature>
<comment type="subcellular location">
    <subcellularLocation>
        <location evidence="1">Nucleus</location>
    </subcellularLocation>
</comment>
<proteinExistence type="predicted"/>
<evidence type="ECO:0000256" key="8">
    <source>
        <dbReference type="ARBA" id="ARBA00025110"/>
    </source>
</evidence>
<feature type="compositionally biased region" description="Polar residues" evidence="12">
    <location>
        <begin position="16"/>
        <end position="43"/>
    </location>
</feature>
<dbReference type="GO" id="GO:0006355">
    <property type="term" value="P:regulation of DNA-templated transcription"/>
    <property type="evidence" value="ECO:0007669"/>
    <property type="project" value="InterPro"/>
</dbReference>
<dbReference type="Pfam" id="PF15333">
    <property type="entry name" value="TAF1D"/>
    <property type="match status" value="1"/>
</dbReference>
<name>A0A8T2K0K6_9PIPI</name>
<feature type="region of interest" description="Disordered" evidence="12">
    <location>
        <begin position="218"/>
        <end position="246"/>
    </location>
</feature>
<dbReference type="GO" id="GO:0005668">
    <property type="term" value="C:RNA polymerase transcription factor SL1 complex"/>
    <property type="evidence" value="ECO:0007669"/>
    <property type="project" value="InterPro"/>
</dbReference>
<evidence type="ECO:0000256" key="3">
    <source>
        <dbReference type="ARBA" id="ARBA00022553"/>
    </source>
</evidence>
<dbReference type="PANTHER" id="PTHR14562">
    <property type="entry name" value="TATA BOX-BINDING PROTEIN ASSOCIATED FACTOR RNA POLYMERASE I SUBUNIT D"/>
    <property type="match status" value="1"/>
</dbReference>
<evidence type="ECO:0000256" key="4">
    <source>
        <dbReference type="ARBA" id="ARBA00023015"/>
    </source>
</evidence>
<keyword evidence="3" id="KW-0597">Phosphoprotein</keyword>
<evidence type="ECO:0000256" key="9">
    <source>
        <dbReference type="ARBA" id="ARBA00025940"/>
    </source>
</evidence>
<evidence type="ECO:0000256" key="10">
    <source>
        <dbReference type="ARBA" id="ARBA00030353"/>
    </source>
</evidence>
<organism evidence="13 14">
    <name type="scientific">Hymenochirus boettgeri</name>
    <name type="common">Congo dwarf clawed frog</name>
    <dbReference type="NCBI Taxonomy" id="247094"/>
    <lineage>
        <taxon>Eukaryota</taxon>
        <taxon>Metazoa</taxon>
        <taxon>Chordata</taxon>
        <taxon>Craniata</taxon>
        <taxon>Vertebrata</taxon>
        <taxon>Euteleostomi</taxon>
        <taxon>Amphibia</taxon>
        <taxon>Batrachia</taxon>
        <taxon>Anura</taxon>
        <taxon>Pipoidea</taxon>
        <taxon>Pipidae</taxon>
        <taxon>Pipinae</taxon>
        <taxon>Hymenochirus</taxon>
    </lineage>
</organism>
<evidence type="ECO:0000313" key="13">
    <source>
        <dbReference type="EMBL" id="KAG8450142.1"/>
    </source>
</evidence>
<comment type="caution">
    <text evidence="13">The sequence shown here is derived from an EMBL/GenBank/DDBJ whole genome shotgun (WGS) entry which is preliminary data.</text>
</comment>
<keyword evidence="7" id="KW-0539">Nucleus</keyword>
<evidence type="ECO:0000256" key="11">
    <source>
        <dbReference type="ARBA" id="ARBA00032499"/>
    </source>
</evidence>
<feature type="compositionally biased region" description="Basic residues" evidence="12">
    <location>
        <begin position="110"/>
        <end position="136"/>
    </location>
</feature>
<protein>
    <recommendedName>
        <fullName evidence="2">TATA box-binding protein-associated factor RNA polymerase I subunit D</fullName>
    </recommendedName>
    <alternativeName>
        <fullName evidence="11">TATA box-binding protein-associated factor 1D</fullName>
    </alternativeName>
    <alternativeName>
        <fullName evidence="10">Transcription initiation factor SL1/TIF-IB subunit D</fullName>
    </alternativeName>
</protein>